<accession>A0A6A4WXB3</accession>
<comment type="caution">
    <text evidence="2">The sequence shown here is derived from an EMBL/GenBank/DDBJ whole genome shotgun (WGS) entry which is preliminary data.</text>
</comment>
<gene>
    <name evidence="2" type="ORF">FJT64_018495</name>
</gene>
<dbReference type="AlphaFoldDB" id="A0A6A4WXB3"/>
<feature type="region of interest" description="Disordered" evidence="1">
    <location>
        <begin position="231"/>
        <end position="321"/>
    </location>
</feature>
<evidence type="ECO:0000256" key="1">
    <source>
        <dbReference type="SAM" id="MobiDB-lite"/>
    </source>
</evidence>
<dbReference type="EMBL" id="VIIS01000305">
    <property type="protein sequence ID" value="KAF0310513.1"/>
    <property type="molecule type" value="Genomic_DNA"/>
</dbReference>
<reference evidence="2 3" key="1">
    <citation type="submission" date="2019-07" db="EMBL/GenBank/DDBJ databases">
        <title>Draft genome assembly of a fouling barnacle, Amphibalanus amphitrite (Darwin, 1854): The first reference genome for Thecostraca.</title>
        <authorList>
            <person name="Kim W."/>
        </authorList>
    </citation>
    <scope>NUCLEOTIDE SEQUENCE [LARGE SCALE GENOMIC DNA]</scope>
    <source>
        <strain evidence="2">SNU_AA5</strain>
        <tissue evidence="2">Soma without cirri and trophi</tissue>
    </source>
</reference>
<organism evidence="2 3">
    <name type="scientific">Amphibalanus amphitrite</name>
    <name type="common">Striped barnacle</name>
    <name type="synonym">Balanus amphitrite</name>
    <dbReference type="NCBI Taxonomy" id="1232801"/>
    <lineage>
        <taxon>Eukaryota</taxon>
        <taxon>Metazoa</taxon>
        <taxon>Ecdysozoa</taxon>
        <taxon>Arthropoda</taxon>
        <taxon>Crustacea</taxon>
        <taxon>Multicrustacea</taxon>
        <taxon>Cirripedia</taxon>
        <taxon>Thoracica</taxon>
        <taxon>Thoracicalcarea</taxon>
        <taxon>Balanomorpha</taxon>
        <taxon>Balanoidea</taxon>
        <taxon>Balanidae</taxon>
        <taxon>Amphibalaninae</taxon>
        <taxon>Amphibalanus</taxon>
    </lineage>
</organism>
<evidence type="ECO:0000313" key="3">
    <source>
        <dbReference type="Proteomes" id="UP000440578"/>
    </source>
</evidence>
<proteinExistence type="predicted"/>
<feature type="compositionally biased region" description="Acidic residues" evidence="1">
    <location>
        <begin position="234"/>
        <end position="245"/>
    </location>
</feature>
<sequence>MKDHREGRSPGTTDPPSSPSLVGDEVGYFGEVGVAALGPQVTNWTVSEALKYKPQYAAQLAGFLSRLNIQVPDWRYILASKDHLDTIRNGLNTIYKEAVPKAQVLVAAFVCLIRHLDGRISDMQDGQRPHNLSGIEDAFVGLKKGELTKMCGGNTCRQFHSSLTLTLAREKVLSAEDARRAAFYRRHSLGVAERVYDRRNQAATDADIQGRVLDGMVAWLRLALRGRDMHYTSDDTEDKDDDNDDASSPLAKRRSLHPETPQLPQLEPAPQAPITDYTAMDVTESEGPNSPAAPELVRYRRAAPTGRRGGPADHSRCPFTRRQLMQLQWAADRQQ</sequence>
<feature type="compositionally biased region" description="Low complexity" evidence="1">
    <location>
        <begin position="258"/>
        <end position="273"/>
    </location>
</feature>
<protein>
    <submittedName>
        <fullName evidence="2">Uncharacterized protein</fullName>
    </submittedName>
</protein>
<keyword evidence="3" id="KW-1185">Reference proteome</keyword>
<evidence type="ECO:0000313" key="2">
    <source>
        <dbReference type="EMBL" id="KAF0310513.1"/>
    </source>
</evidence>
<name>A0A6A4WXB3_AMPAM</name>
<dbReference type="Proteomes" id="UP000440578">
    <property type="component" value="Unassembled WGS sequence"/>
</dbReference>
<feature type="region of interest" description="Disordered" evidence="1">
    <location>
        <begin position="1"/>
        <end position="20"/>
    </location>
</feature>